<sequence>MKSNQFERFKTELNENNNSNQIASKRDFLNSNSKSTGRTKQIKKSNENVLQLINMWHEHRQSLSINPIITTEIQKQQTHSSAQALQDNLINQINTANNFKQIPKKIDITKANLSQIDHNQKIPLSKPNSAFENFIKQNLNSSHKILQAQKQNKRTNSQIKQSDFKLKQNKEYLTVIVLLQNVQKTVQQLYKNQDIAKANEIDKKIKQVIFQIDKDFK</sequence>
<gene>
    <name evidence="2" type="ORF">PSON_ATCC_30995.1.T0040097</name>
</gene>
<comment type="caution">
    <text evidence="2">The sequence shown here is derived from an EMBL/GenBank/DDBJ whole genome shotgun (WGS) entry which is preliminary data.</text>
</comment>
<evidence type="ECO:0000313" key="3">
    <source>
        <dbReference type="Proteomes" id="UP000692954"/>
    </source>
</evidence>
<feature type="region of interest" description="Disordered" evidence="1">
    <location>
        <begin position="16"/>
        <end position="42"/>
    </location>
</feature>
<keyword evidence="3" id="KW-1185">Reference proteome</keyword>
<feature type="compositionally biased region" description="Polar residues" evidence="1">
    <location>
        <begin position="16"/>
        <end position="39"/>
    </location>
</feature>
<dbReference type="Proteomes" id="UP000692954">
    <property type="component" value="Unassembled WGS sequence"/>
</dbReference>
<evidence type="ECO:0000256" key="1">
    <source>
        <dbReference type="SAM" id="MobiDB-lite"/>
    </source>
</evidence>
<evidence type="ECO:0000313" key="2">
    <source>
        <dbReference type="EMBL" id="CAD8049409.1"/>
    </source>
</evidence>
<dbReference type="AlphaFoldDB" id="A0A8S1K2G2"/>
<dbReference type="EMBL" id="CAJJDN010000004">
    <property type="protein sequence ID" value="CAD8049409.1"/>
    <property type="molecule type" value="Genomic_DNA"/>
</dbReference>
<reference evidence="2" key="1">
    <citation type="submission" date="2021-01" db="EMBL/GenBank/DDBJ databases">
        <authorList>
            <consortium name="Genoscope - CEA"/>
            <person name="William W."/>
        </authorList>
    </citation>
    <scope>NUCLEOTIDE SEQUENCE</scope>
</reference>
<proteinExistence type="predicted"/>
<organism evidence="2 3">
    <name type="scientific">Paramecium sonneborni</name>
    <dbReference type="NCBI Taxonomy" id="65129"/>
    <lineage>
        <taxon>Eukaryota</taxon>
        <taxon>Sar</taxon>
        <taxon>Alveolata</taxon>
        <taxon>Ciliophora</taxon>
        <taxon>Intramacronucleata</taxon>
        <taxon>Oligohymenophorea</taxon>
        <taxon>Peniculida</taxon>
        <taxon>Parameciidae</taxon>
        <taxon>Paramecium</taxon>
    </lineage>
</organism>
<accession>A0A8S1K2G2</accession>
<name>A0A8S1K2G2_9CILI</name>
<protein>
    <submittedName>
        <fullName evidence="2">Uncharacterized protein</fullName>
    </submittedName>
</protein>